<name>A0A852R950_9MICO</name>
<organism evidence="2 3">
    <name type="scientific">Leucobacter aridicollis</name>
    <dbReference type="NCBI Taxonomy" id="283878"/>
    <lineage>
        <taxon>Bacteria</taxon>
        <taxon>Bacillati</taxon>
        <taxon>Actinomycetota</taxon>
        <taxon>Actinomycetes</taxon>
        <taxon>Micrococcales</taxon>
        <taxon>Microbacteriaceae</taxon>
        <taxon>Leucobacter</taxon>
    </lineage>
</organism>
<gene>
    <name evidence="2" type="ORF">BJ960_001742</name>
</gene>
<feature type="signal peptide" evidence="1">
    <location>
        <begin position="1"/>
        <end position="24"/>
    </location>
</feature>
<keyword evidence="3" id="KW-1185">Reference proteome</keyword>
<evidence type="ECO:0000313" key="2">
    <source>
        <dbReference type="EMBL" id="NYD26939.1"/>
    </source>
</evidence>
<sequence>MRTVPAIAALVAGVLLPVAGVAEAAQAATPRYEIECLDIQPPQTLVTADAEPARVPLSAPTVAVVEPSYDWRAAVEMAYVEVGTSRPTGWAAPGECIESARRWVNAGGGGWTGGGSVLDNYAGATRHSVGEAVPGDVIQYHADGAEGAWAVGVHTVLVAGVNGDGTLRIVESNNPGGSGLVSANDHWTPQPPARFHAVAWRF</sequence>
<keyword evidence="1" id="KW-0732">Signal</keyword>
<comment type="caution">
    <text evidence="2">The sequence shown here is derived from an EMBL/GenBank/DDBJ whole genome shotgun (WGS) entry which is preliminary data.</text>
</comment>
<dbReference type="Proteomes" id="UP000586095">
    <property type="component" value="Unassembled WGS sequence"/>
</dbReference>
<proteinExistence type="predicted"/>
<evidence type="ECO:0000313" key="3">
    <source>
        <dbReference type="Proteomes" id="UP000586095"/>
    </source>
</evidence>
<dbReference type="EMBL" id="JACCBD010000001">
    <property type="protein sequence ID" value="NYD26939.1"/>
    <property type="molecule type" value="Genomic_DNA"/>
</dbReference>
<dbReference type="RefSeq" id="WP_307814626.1">
    <property type="nucleotide sequence ID" value="NZ_BAAALZ010000001.1"/>
</dbReference>
<reference evidence="2 3" key="1">
    <citation type="submission" date="2020-07" db="EMBL/GenBank/DDBJ databases">
        <title>Sequencing the genomes of 1000 actinobacteria strains.</title>
        <authorList>
            <person name="Klenk H.-P."/>
        </authorList>
    </citation>
    <scope>NUCLEOTIDE SEQUENCE [LARGE SCALE GENOMIC DNA]</scope>
    <source>
        <strain evidence="2 3">DSM 17380</strain>
    </source>
</reference>
<feature type="chain" id="PRO_5039724314" description="CHAP domain-containing protein" evidence="1">
    <location>
        <begin position="25"/>
        <end position="202"/>
    </location>
</feature>
<dbReference type="AlphaFoldDB" id="A0A852R950"/>
<evidence type="ECO:0000256" key="1">
    <source>
        <dbReference type="SAM" id="SignalP"/>
    </source>
</evidence>
<evidence type="ECO:0008006" key="4">
    <source>
        <dbReference type="Google" id="ProtNLM"/>
    </source>
</evidence>
<protein>
    <recommendedName>
        <fullName evidence="4">CHAP domain-containing protein</fullName>
    </recommendedName>
</protein>
<accession>A0A852R950</accession>